<feature type="domain" description="HotDog ACOT-type" evidence="4">
    <location>
        <begin position="14"/>
        <end position="127"/>
    </location>
</feature>
<name>A0ABU0MG14_9PROT</name>
<evidence type="ECO:0000259" key="4">
    <source>
        <dbReference type="PROSITE" id="PS51770"/>
    </source>
</evidence>
<accession>A0ABU0MG14</accession>
<dbReference type="RefSeq" id="WP_209979926.1">
    <property type="nucleotide sequence ID" value="NZ_JAGINO010000003.1"/>
</dbReference>
<reference evidence="5 6" key="1">
    <citation type="submission" date="2023-07" db="EMBL/GenBank/DDBJ databases">
        <title>Genomic Encyclopedia of Type Strains, Phase IV (KMG-IV): sequencing the most valuable type-strain genomes for metagenomic binning, comparative biology and taxonomic classification.</title>
        <authorList>
            <person name="Goeker M."/>
        </authorList>
    </citation>
    <scope>NUCLEOTIDE SEQUENCE [LARGE SCALE GENOMIC DNA]</scope>
    <source>
        <strain evidence="5 6">DSM 19922</strain>
    </source>
</reference>
<dbReference type="InterPro" id="IPR040170">
    <property type="entry name" value="Cytosol_ACT"/>
</dbReference>
<protein>
    <submittedName>
        <fullName evidence="5">Acyl-CoA thioesterase YciA</fullName>
        <ecNumber evidence="5">3.1.2.-</ecNumber>
    </submittedName>
</protein>
<dbReference type="InterPro" id="IPR033120">
    <property type="entry name" value="HOTDOG_ACOT"/>
</dbReference>
<keyword evidence="2 3" id="KW-0378">Hydrolase</keyword>
<organism evidence="5 6">
    <name type="scientific">Azospirillum picis</name>
    <dbReference type="NCBI Taxonomy" id="488438"/>
    <lineage>
        <taxon>Bacteria</taxon>
        <taxon>Pseudomonadati</taxon>
        <taxon>Pseudomonadota</taxon>
        <taxon>Alphaproteobacteria</taxon>
        <taxon>Rhodospirillales</taxon>
        <taxon>Azospirillaceae</taxon>
        <taxon>Azospirillum</taxon>
    </lineage>
</organism>
<keyword evidence="6" id="KW-1185">Reference proteome</keyword>
<evidence type="ECO:0000313" key="5">
    <source>
        <dbReference type="EMBL" id="MDQ0532359.1"/>
    </source>
</evidence>
<sequence length="136" mass="14888">MSSAETDDIDPRTFEGGPALRAIAMPADTNPNGDIFGGWLLAQMDLAGGTVAVRRSHGRVATVGIEAMTFHKPVFVGDEVSCFARIEKVGRTSIRVRIETWVRRERSGSDPIKVTEGMFTYVAIGEDRKPREVPPE</sequence>
<dbReference type="EC" id="3.1.2.-" evidence="5"/>
<gene>
    <name evidence="5" type="ORF">QO018_001203</name>
</gene>
<dbReference type="InterPro" id="IPR029069">
    <property type="entry name" value="HotDog_dom_sf"/>
</dbReference>
<dbReference type="Pfam" id="PF03061">
    <property type="entry name" value="4HBT"/>
    <property type="match status" value="1"/>
</dbReference>
<evidence type="ECO:0000256" key="1">
    <source>
        <dbReference type="ARBA" id="ARBA00010458"/>
    </source>
</evidence>
<dbReference type="Proteomes" id="UP001244552">
    <property type="component" value="Unassembled WGS sequence"/>
</dbReference>
<dbReference type="PROSITE" id="PS51770">
    <property type="entry name" value="HOTDOG_ACOT"/>
    <property type="match status" value="1"/>
</dbReference>
<dbReference type="Gene3D" id="3.10.129.10">
    <property type="entry name" value="Hotdog Thioesterase"/>
    <property type="match status" value="1"/>
</dbReference>
<dbReference type="InterPro" id="IPR006683">
    <property type="entry name" value="Thioestr_dom"/>
</dbReference>
<dbReference type="CDD" id="cd03442">
    <property type="entry name" value="BFIT_BACH"/>
    <property type="match status" value="1"/>
</dbReference>
<dbReference type="SUPFAM" id="SSF54637">
    <property type="entry name" value="Thioesterase/thiol ester dehydrase-isomerase"/>
    <property type="match status" value="1"/>
</dbReference>
<evidence type="ECO:0000256" key="2">
    <source>
        <dbReference type="ARBA" id="ARBA00022801"/>
    </source>
</evidence>
<comment type="caution">
    <text evidence="5">The sequence shown here is derived from an EMBL/GenBank/DDBJ whole genome shotgun (WGS) entry which is preliminary data.</text>
</comment>
<evidence type="ECO:0000256" key="3">
    <source>
        <dbReference type="PROSITE-ProRule" id="PRU01106"/>
    </source>
</evidence>
<dbReference type="EMBL" id="JAUSVU010000003">
    <property type="protein sequence ID" value="MDQ0532359.1"/>
    <property type="molecule type" value="Genomic_DNA"/>
</dbReference>
<dbReference type="PANTHER" id="PTHR11049:SF5">
    <property type="entry name" value="ACYL-COA THIOESTER HYDROLASE YCIA"/>
    <property type="match status" value="1"/>
</dbReference>
<comment type="similarity">
    <text evidence="1">Belongs to the acyl coenzyme A hydrolase family.</text>
</comment>
<dbReference type="GO" id="GO:0016787">
    <property type="term" value="F:hydrolase activity"/>
    <property type="evidence" value="ECO:0007669"/>
    <property type="project" value="UniProtKB-KW"/>
</dbReference>
<dbReference type="PANTHER" id="PTHR11049">
    <property type="entry name" value="ACYL COENZYME A THIOESTER HYDROLASE"/>
    <property type="match status" value="1"/>
</dbReference>
<evidence type="ECO:0000313" key="6">
    <source>
        <dbReference type="Proteomes" id="UP001244552"/>
    </source>
</evidence>
<proteinExistence type="inferred from homology"/>